<evidence type="ECO:0000313" key="16">
    <source>
        <dbReference type="Proteomes" id="UP001374579"/>
    </source>
</evidence>
<dbReference type="Gene3D" id="1.20.1070.10">
    <property type="entry name" value="Rhodopsin 7-helix transmembrane proteins"/>
    <property type="match status" value="1"/>
</dbReference>
<dbReference type="Pfam" id="PF00002">
    <property type="entry name" value="7tm_2"/>
    <property type="match status" value="1"/>
</dbReference>
<dbReference type="PROSITE" id="PS50227">
    <property type="entry name" value="G_PROTEIN_RECEP_F2_3"/>
    <property type="match status" value="1"/>
</dbReference>
<evidence type="ECO:0000259" key="14">
    <source>
        <dbReference type="PROSITE" id="PS50261"/>
    </source>
</evidence>
<keyword evidence="10" id="KW-0807">Transducer</keyword>
<gene>
    <name evidence="15" type="ORF">V1264_009580</name>
</gene>
<sequence length="678" mass="74200">MSYAKSLLDRTNTGAHLTSSQAECERATDDLRPLGQGRMCQVIWDGWLCWPQTLAGAVIKQPCPDIYQYNIHQFAYRRCMLNGTWYGSGADSLSPENQGWSDYSLCVLPSLTTGSAFPFGGSDVTDAGYDATSGNDDSSGSLGSLETFPVAQSFSTANTNVTLPTDDVIGSVLHGVSAVCLLLALVTWVTLRLTDRLVTRRYLVLIATIVVSFLFHTIVLTSRLRALALVLGETSGTHTHRPSPSFSPNVETTYRPPGLEFTTPFTVQSATTFLNAGDQFRFYDPYAETFKMAASTNGRHSGNSDETGFLSDGPGPARSKYVNKFRRAAKKRRNEKEQDSSEKKNSGKKRKRNRKGRKSKKGGNKDKKRIVAETAKTPANDDDDSWVTLCQVGRAFYLLTDLCVFSFLLSVSLYYTLVVLGNELTFNRLVTMFLLGLGLPVLFVTFTILLYTFLATETGFGSSCTVDELGDEFHWAVTGPKFICIVLSLCLMTVSTYGFWRLHVPALNASSETFYARQGVLKTLALLLCFSQAELFWLVTEYQKIYGWVTSPYVIYASTAVYGTKGCVMAFLFCFVDKEVLHGTCCAPSYSDGEPWLRAAGPDTSPRGGGGGGRERGGGGGGGGGGGMEGAGGRRWRERTDDGSGVNDFEMDDVPQWGHHYGKPYHDVIGSMDFGEKV</sequence>
<evidence type="ECO:0000313" key="15">
    <source>
        <dbReference type="EMBL" id="KAK7091964.1"/>
    </source>
</evidence>
<feature type="compositionally biased region" description="Basic residues" evidence="11">
    <location>
        <begin position="346"/>
        <end position="362"/>
    </location>
</feature>
<evidence type="ECO:0000256" key="9">
    <source>
        <dbReference type="ARBA" id="ARBA00023180"/>
    </source>
</evidence>
<dbReference type="SMART" id="SM00008">
    <property type="entry name" value="HormR"/>
    <property type="match status" value="1"/>
</dbReference>
<evidence type="ECO:0000256" key="6">
    <source>
        <dbReference type="ARBA" id="ARBA00023040"/>
    </source>
</evidence>
<dbReference type="InterPro" id="IPR050332">
    <property type="entry name" value="GPCR_2"/>
</dbReference>
<feature type="transmembrane region" description="Helical" evidence="12">
    <location>
        <begin position="473"/>
        <end position="500"/>
    </location>
</feature>
<feature type="transmembrane region" description="Helical" evidence="12">
    <location>
        <begin position="168"/>
        <end position="190"/>
    </location>
</feature>
<protein>
    <submittedName>
        <fullName evidence="15">Uncharacterized protein</fullName>
    </submittedName>
</protein>
<name>A0AAN9AS14_9CAEN</name>
<proteinExistence type="inferred from homology"/>
<dbReference type="PROSITE" id="PS00649">
    <property type="entry name" value="G_PROTEIN_RECEP_F2_1"/>
    <property type="match status" value="1"/>
</dbReference>
<dbReference type="GO" id="GO:0007166">
    <property type="term" value="P:cell surface receptor signaling pathway"/>
    <property type="evidence" value="ECO:0007669"/>
    <property type="project" value="InterPro"/>
</dbReference>
<comment type="caution">
    <text evidence="15">The sequence shown here is derived from an EMBL/GenBank/DDBJ whole genome shotgun (WGS) entry which is preliminary data.</text>
</comment>
<dbReference type="InterPro" id="IPR017981">
    <property type="entry name" value="GPCR_2-like_7TM"/>
</dbReference>
<evidence type="ECO:0000256" key="10">
    <source>
        <dbReference type="ARBA" id="ARBA00023224"/>
    </source>
</evidence>
<accession>A0AAN9AS14</accession>
<feature type="region of interest" description="Disordered" evidence="11">
    <location>
        <begin position="296"/>
        <end position="380"/>
    </location>
</feature>
<evidence type="ECO:0000256" key="8">
    <source>
        <dbReference type="ARBA" id="ARBA00023170"/>
    </source>
</evidence>
<dbReference type="Pfam" id="PF02793">
    <property type="entry name" value="HRM"/>
    <property type="match status" value="1"/>
</dbReference>
<keyword evidence="16" id="KW-1185">Reference proteome</keyword>
<evidence type="ECO:0000256" key="4">
    <source>
        <dbReference type="ARBA" id="ARBA00022692"/>
    </source>
</evidence>
<dbReference type="InterPro" id="IPR000832">
    <property type="entry name" value="GPCR_2_secretin-like"/>
</dbReference>
<feature type="compositionally biased region" description="Gly residues" evidence="11">
    <location>
        <begin position="607"/>
        <end position="633"/>
    </location>
</feature>
<dbReference type="GO" id="GO:0007188">
    <property type="term" value="P:adenylate cyclase-modulating G protein-coupled receptor signaling pathway"/>
    <property type="evidence" value="ECO:0007669"/>
    <property type="project" value="TreeGrafter"/>
</dbReference>
<reference evidence="15 16" key="1">
    <citation type="submission" date="2024-02" db="EMBL/GenBank/DDBJ databases">
        <title>Chromosome-scale genome assembly of the rough periwinkle Littorina saxatilis.</title>
        <authorList>
            <person name="De Jode A."/>
            <person name="Faria R."/>
            <person name="Formenti G."/>
            <person name="Sims Y."/>
            <person name="Smith T.P."/>
            <person name="Tracey A."/>
            <person name="Wood J.M.D."/>
            <person name="Zagrodzka Z.B."/>
            <person name="Johannesson K."/>
            <person name="Butlin R.K."/>
            <person name="Leder E.H."/>
        </authorList>
    </citation>
    <scope>NUCLEOTIDE SEQUENCE [LARGE SCALE GENOMIC DNA]</scope>
    <source>
        <strain evidence="15">Snail1</strain>
        <tissue evidence="15">Muscle</tissue>
    </source>
</reference>
<evidence type="ECO:0000256" key="2">
    <source>
        <dbReference type="ARBA" id="ARBA00005314"/>
    </source>
</evidence>
<feature type="domain" description="G-protein coupled receptors family 2 profile 1" evidence="13">
    <location>
        <begin position="23"/>
        <end position="110"/>
    </location>
</feature>
<comment type="similarity">
    <text evidence="2">Belongs to the G-protein coupled receptor 2 family.</text>
</comment>
<evidence type="ECO:0000256" key="7">
    <source>
        <dbReference type="ARBA" id="ARBA00023136"/>
    </source>
</evidence>
<dbReference type="GO" id="GO:0008528">
    <property type="term" value="F:G protein-coupled peptide receptor activity"/>
    <property type="evidence" value="ECO:0007669"/>
    <property type="project" value="TreeGrafter"/>
</dbReference>
<keyword evidence="5 12" id="KW-1133">Transmembrane helix</keyword>
<keyword evidence="8" id="KW-0675">Receptor</keyword>
<evidence type="ECO:0000256" key="5">
    <source>
        <dbReference type="ARBA" id="ARBA00022989"/>
    </source>
</evidence>
<dbReference type="Gene3D" id="4.10.1240.10">
    <property type="entry name" value="GPCR, family 2, extracellular hormone receptor domain"/>
    <property type="match status" value="1"/>
</dbReference>
<dbReference type="GO" id="GO:0005886">
    <property type="term" value="C:plasma membrane"/>
    <property type="evidence" value="ECO:0007669"/>
    <property type="project" value="UniProtKB-SubCell"/>
</dbReference>
<dbReference type="SUPFAM" id="SSF111418">
    <property type="entry name" value="Hormone receptor domain"/>
    <property type="match status" value="1"/>
</dbReference>
<feature type="compositionally biased region" description="Basic residues" evidence="11">
    <location>
        <begin position="321"/>
        <end position="333"/>
    </location>
</feature>
<feature type="compositionally biased region" description="Polar residues" evidence="11">
    <location>
        <begin position="296"/>
        <end position="306"/>
    </location>
</feature>
<feature type="transmembrane region" description="Helical" evidence="12">
    <location>
        <begin position="202"/>
        <end position="220"/>
    </location>
</feature>
<feature type="transmembrane region" description="Helical" evidence="12">
    <location>
        <begin position="429"/>
        <end position="453"/>
    </location>
</feature>
<dbReference type="InterPro" id="IPR036445">
    <property type="entry name" value="GPCR_2_extracell_dom_sf"/>
</dbReference>
<evidence type="ECO:0000256" key="3">
    <source>
        <dbReference type="ARBA" id="ARBA00022475"/>
    </source>
</evidence>
<dbReference type="InterPro" id="IPR001879">
    <property type="entry name" value="GPCR_2_extracellular_dom"/>
</dbReference>
<feature type="region of interest" description="Disordered" evidence="11">
    <location>
        <begin position="597"/>
        <end position="651"/>
    </location>
</feature>
<dbReference type="EMBL" id="JBAMIC010000022">
    <property type="protein sequence ID" value="KAK7091964.1"/>
    <property type="molecule type" value="Genomic_DNA"/>
</dbReference>
<keyword evidence="9" id="KW-0325">Glycoprotein</keyword>
<keyword evidence="4 12" id="KW-0812">Transmembrane</keyword>
<feature type="compositionally biased region" description="Basic and acidic residues" evidence="11">
    <location>
        <begin position="334"/>
        <end position="345"/>
    </location>
</feature>
<keyword evidence="3" id="KW-1003">Cell membrane</keyword>
<dbReference type="PANTHER" id="PTHR45620">
    <property type="entry name" value="PDF RECEPTOR-LIKE PROTEIN-RELATED"/>
    <property type="match status" value="1"/>
</dbReference>
<evidence type="ECO:0000256" key="11">
    <source>
        <dbReference type="SAM" id="MobiDB-lite"/>
    </source>
</evidence>
<dbReference type="AlphaFoldDB" id="A0AAN9AS14"/>
<dbReference type="Proteomes" id="UP001374579">
    <property type="component" value="Unassembled WGS sequence"/>
</dbReference>
<feature type="transmembrane region" description="Helical" evidence="12">
    <location>
        <begin position="395"/>
        <end position="417"/>
    </location>
</feature>
<comment type="subcellular location">
    <subcellularLocation>
        <location evidence="1">Cell membrane</location>
        <topology evidence="1">Multi-pass membrane protein</topology>
    </subcellularLocation>
</comment>
<feature type="domain" description="G-protein coupled receptors family 2 profile 2" evidence="14">
    <location>
        <begin position="390"/>
        <end position="577"/>
    </location>
</feature>
<keyword evidence="6" id="KW-0297">G-protein coupled receptor</keyword>
<keyword evidence="7 12" id="KW-0472">Membrane</keyword>
<evidence type="ECO:0000259" key="13">
    <source>
        <dbReference type="PROSITE" id="PS50227"/>
    </source>
</evidence>
<dbReference type="InterPro" id="IPR017983">
    <property type="entry name" value="GPCR_2_secretin-like_CS"/>
</dbReference>
<evidence type="ECO:0000256" key="1">
    <source>
        <dbReference type="ARBA" id="ARBA00004651"/>
    </source>
</evidence>
<evidence type="ECO:0000256" key="12">
    <source>
        <dbReference type="SAM" id="Phobius"/>
    </source>
</evidence>
<dbReference type="PANTHER" id="PTHR45620:SF42">
    <property type="entry name" value="G-PROTEIN COUPLED RECEPTOR SEB-2"/>
    <property type="match status" value="1"/>
</dbReference>
<dbReference type="PROSITE" id="PS50261">
    <property type="entry name" value="G_PROTEIN_RECEP_F2_4"/>
    <property type="match status" value="1"/>
</dbReference>
<organism evidence="15 16">
    <name type="scientific">Littorina saxatilis</name>
    <dbReference type="NCBI Taxonomy" id="31220"/>
    <lineage>
        <taxon>Eukaryota</taxon>
        <taxon>Metazoa</taxon>
        <taxon>Spiralia</taxon>
        <taxon>Lophotrochozoa</taxon>
        <taxon>Mollusca</taxon>
        <taxon>Gastropoda</taxon>
        <taxon>Caenogastropoda</taxon>
        <taxon>Littorinimorpha</taxon>
        <taxon>Littorinoidea</taxon>
        <taxon>Littorinidae</taxon>
        <taxon>Littorina</taxon>
    </lineage>
</organism>
<feature type="transmembrane region" description="Helical" evidence="12">
    <location>
        <begin position="520"/>
        <end position="539"/>
    </location>
</feature>